<reference evidence="1 2" key="1">
    <citation type="submission" date="2010-11" db="EMBL/GenBank/DDBJ databases">
        <title>Complete sequence of Halanaerobium sp. sapolanicus.</title>
        <authorList>
            <consortium name="US DOE Joint Genome Institute"/>
            <person name="Lucas S."/>
            <person name="Copeland A."/>
            <person name="Lapidus A."/>
            <person name="Cheng J.-F."/>
            <person name="Bruce D."/>
            <person name="Goodwin L."/>
            <person name="Pitluck S."/>
            <person name="Davenport K."/>
            <person name="Detter J.C."/>
            <person name="Han C."/>
            <person name="Tapia R."/>
            <person name="Land M."/>
            <person name="Hauser L."/>
            <person name="Jeffries C."/>
            <person name="Kyrpides N."/>
            <person name="Ivanova N."/>
            <person name="Mikhailova N."/>
            <person name="Begemann M.B."/>
            <person name="Mormile M.R."/>
            <person name="Wall J.D."/>
            <person name="Elias D.A."/>
            <person name="Woyke T."/>
        </authorList>
    </citation>
    <scope>NUCLEOTIDE SEQUENCE [LARGE SCALE GENOMIC DNA]</scope>
    <source>
        <strain evidence="2">sapolanicus</strain>
    </source>
</reference>
<dbReference type="Proteomes" id="UP000007434">
    <property type="component" value="Chromosome"/>
</dbReference>
<accession>E4RLZ8</accession>
<keyword evidence="2" id="KW-1185">Reference proteome</keyword>
<organism evidence="1 2">
    <name type="scientific">Halanaerobium hydrogeniformans</name>
    <name type="common">Halanaerobium sp. (strain sapolanicus)</name>
    <dbReference type="NCBI Taxonomy" id="656519"/>
    <lineage>
        <taxon>Bacteria</taxon>
        <taxon>Bacillati</taxon>
        <taxon>Bacillota</taxon>
        <taxon>Clostridia</taxon>
        <taxon>Halanaerobiales</taxon>
        <taxon>Halanaerobiaceae</taxon>
        <taxon>Halanaerobium</taxon>
    </lineage>
</organism>
<name>E4RLZ8_HALHG</name>
<gene>
    <name evidence="1" type="ordered locus">Halsa_0629</name>
</gene>
<dbReference type="STRING" id="656519.Halsa_0629"/>
<dbReference type="EMBL" id="CP002304">
    <property type="protein sequence ID" value="ADQ14081.1"/>
    <property type="molecule type" value="Genomic_DNA"/>
</dbReference>
<protein>
    <submittedName>
        <fullName evidence="1">Uncharacterized protein</fullName>
    </submittedName>
</protein>
<reference evidence="1 2" key="2">
    <citation type="journal article" date="2011" name="J. Bacteriol.">
        <title>Complete Genome Sequence of the Haloalkaliphilic, Hydrogen Producing Halanaerobium hydrogenoformans.</title>
        <authorList>
            <person name="Brown S.D."/>
            <person name="Begemann M.B."/>
            <person name="Mormile M.R."/>
            <person name="Wall J.D."/>
            <person name="Han C.S."/>
            <person name="Goodwin L.A."/>
            <person name="Pitluck S."/>
            <person name="Land M.L."/>
            <person name="Hauser L.J."/>
            <person name="Elias D.A."/>
        </authorList>
    </citation>
    <scope>NUCLEOTIDE SEQUENCE [LARGE SCALE GENOMIC DNA]</scope>
    <source>
        <strain evidence="2">sapolanicus</strain>
    </source>
</reference>
<sequence length="157" mass="18126">MKKYLLILFSYAGLEGLNKVLFNKLKSGDRLFVRAVILEGVPKLYNHLTSDLGFLGDKVANDIEESVLEGHQCITDNYLKNLEETAAENNIDFTKHLIDHHQLDKMKKDILEKDLDAVFINFSKNEFISDQVKEKEIKDFLKKAGLKHYSFYDGKLE</sequence>
<dbReference type="eggNOG" id="ENOG50336WH">
    <property type="taxonomic scope" value="Bacteria"/>
</dbReference>
<evidence type="ECO:0000313" key="1">
    <source>
        <dbReference type="EMBL" id="ADQ14081.1"/>
    </source>
</evidence>
<dbReference type="HOGENOM" id="CLU_1623556_0_0_9"/>
<proteinExistence type="predicted"/>
<dbReference type="AlphaFoldDB" id="E4RLZ8"/>
<dbReference type="RefSeq" id="WP_013405173.1">
    <property type="nucleotide sequence ID" value="NC_014654.1"/>
</dbReference>
<evidence type="ECO:0000313" key="2">
    <source>
        <dbReference type="Proteomes" id="UP000007434"/>
    </source>
</evidence>
<dbReference type="OrthoDB" id="2112226at2"/>
<dbReference type="KEGG" id="has:Halsa_0629"/>